<keyword evidence="4" id="KW-1185">Reference proteome</keyword>
<keyword evidence="1" id="KW-0732">Signal</keyword>
<dbReference type="AlphaFoldDB" id="F8F317"/>
<evidence type="ECO:0000259" key="2">
    <source>
        <dbReference type="PROSITE" id="PS51781"/>
    </source>
</evidence>
<dbReference type="OrthoDB" id="359446at2"/>
<dbReference type="HOGENOM" id="CLU_828856_0_0_12"/>
<dbReference type="Gene3D" id="2.30.30.40">
    <property type="entry name" value="SH3 Domains"/>
    <property type="match status" value="1"/>
</dbReference>
<dbReference type="EMBL" id="CP002868">
    <property type="protein sequence ID" value="AEJ19925.1"/>
    <property type="molecule type" value="Genomic_DNA"/>
</dbReference>
<name>F8F317_GRAC1</name>
<dbReference type="KEGG" id="scd:Spica_1783"/>
<dbReference type="PROSITE" id="PS51781">
    <property type="entry name" value="SH3B"/>
    <property type="match status" value="1"/>
</dbReference>
<dbReference type="RefSeq" id="WP_013969219.1">
    <property type="nucleotide sequence ID" value="NC_015732.1"/>
</dbReference>
<feature type="signal peptide" evidence="1">
    <location>
        <begin position="1"/>
        <end position="20"/>
    </location>
</feature>
<dbReference type="eggNOG" id="ENOG5030XJC">
    <property type="taxonomic scope" value="Bacteria"/>
</dbReference>
<feature type="chain" id="PRO_5003376539" evidence="1">
    <location>
        <begin position="21"/>
        <end position="335"/>
    </location>
</feature>
<dbReference type="STRING" id="744872.Spica_1783"/>
<evidence type="ECO:0000313" key="4">
    <source>
        <dbReference type="Proteomes" id="UP000000503"/>
    </source>
</evidence>
<proteinExistence type="predicted"/>
<accession>F8F317</accession>
<evidence type="ECO:0000256" key="1">
    <source>
        <dbReference type="SAM" id="SignalP"/>
    </source>
</evidence>
<dbReference type="Proteomes" id="UP000000503">
    <property type="component" value="Chromosome"/>
</dbReference>
<dbReference type="InterPro" id="IPR003646">
    <property type="entry name" value="SH3-like_bac-type"/>
</dbReference>
<gene>
    <name evidence="3" type="ordered locus">Spica_1783</name>
</gene>
<evidence type="ECO:0000313" key="3">
    <source>
        <dbReference type="EMBL" id="AEJ19925.1"/>
    </source>
</evidence>
<reference evidence="4" key="1">
    <citation type="journal article" date="2013" name="Stand. Genomic Sci.">
        <title>Genome sequence of the thermophilic fresh-water bacterium Spirochaeta caldaria type strain (H1(T)), reclassification of Spirochaeta caldaria, Spirochaeta stenostrepta, and Spirochaeta zuelzerae in the genus Treponema as Treponema caldaria comb. nov., Treponema stenostrepta comb. nov., and Treponema zuelzerae comb. nov., and emendation of the genus Treponema.</title>
        <authorList>
            <person name="Abt B."/>
            <person name="Goker M."/>
            <person name="Scheuner C."/>
            <person name="Han C."/>
            <person name="Lu M."/>
            <person name="Misra M."/>
            <person name="Lapidus A."/>
            <person name="Nolan M."/>
            <person name="Lucas S."/>
            <person name="Hammon N."/>
            <person name="Deshpande S."/>
            <person name="Cheng J.F."/>
            <person name="Tapia R."/>
            <person name="Goodwin L.A."/>
            <person name="Pitluck S."/>
            <person name="Liolios K."/>
            <person name="Pagani I."/>
            <person name="Ivanova N."/>
            <person name="Mavromatis K."/>
            <person name="Mikhailova N."/>
            <person name="Huntemann M."/>
            <person name="Pati A."/>
            <person name="Chen A."/>
            <person name="Palaniappan K."/>
            <person name="Land M."/>
            <person name="Hauser L."/>
            <person name="Jeffries C.D."/>
            <person name="Rohde M."/>
            <person name="Spring S."/>
            <person name="Gronow S."/>
            <person name="Detter J.C."/>
            <person name="Bristow J."/>
            <person name="Eisen J.A."/>
            <person name="Markowitz V."/>
            <person name="Hugenholtz P."/>
            <person name="Kyrpides N.C."/>
            <person name="Woyke T."/>
            <person name="Klenk H.P."/>
        </authorList>
    </citation>
    <scope>NUCLEOTIDE SEQUENCE</scope>
    <source>
        <strain evidence="4">ATCC 51460 / DSM 7334 / H1</strain>
    </source>
</reference>
<sequence length="335" mass="39058">MKSKLFFTVTIAFICTSLFSQTTLPNILQDPKWYNLGQKKDVLSSGELNINNTVWDYPVFGKLIFIDGYYVYGTPWSGIESYGKYSIKDTKIIFSPNLKIPRWDDIYFVKELIYTTSNRKDKSGNQLLIDEDDTVSFYGWKYPTESSFIIINKIPCKSVNIPIRILKNNVLYTLPKSTSKNIFDEKNYYGNKATIGKASIIYEPLDPDFEWVFISIDFTYDEPTDGGGPYYNGWIQKNYISEVINHNMIIVSDNLRVRSEPNLEENSKILTILRKWTVVKIIKVGDYIQKINGIEDRWYFISLDNGMNGWIFGGYAKQFNDEKELQCIKDLYQKY</sequence>
<feature type="domain" description="SH3b" evidence="2">
    <location>
        <begin position="244"/>
        <end position="320"/>
    </location>
</feature>
<organism evidence="3 4">
    <name type="scientific">Gracilinema caldarium (strain ATCC 51460 / DSM 7334 / H1)</name>
    <name type="common">Treponema caldarium</name>
    <dbReference type="NCBI Taxonomy" id="744872"/>
    <lineage>
        <taxon>Bacteria</taxon>
        <taxon>Pseudomonadati</taxon>
        <taxon>Spirochaetota</taxon>
        <taxon>Spirochaetia</taxon>
        <taxon>Spirochaetales</taxon>
        <taxon>Breznakiellaceae</taxon>
        <taxon>Gracilinema</taxon>
    </lineage>
</organism>
<protein>
    <submittedName>
        <fullName evidence="3">SH3 type 3 domain protein</fullName>
    </submittedName>
</protein>